<organism evidence="1 2">
    <name type="scientific">Scortum barcoo</name>
    <name type="common">barcoo grunter</name>
    <dbReference type="NCBI Taxonomy" id="214431"/>
    <lineage>
        <taxon>Eukaryota</taxon>
        <taxon>Metazoa</taxon>
        <taxon>Chordata</taxon>
        <taxon>Craniata</taxon>
        <taxon>Vertebrata</taxon>
        <taxon>Euteleostomi</taxon>
        <taxon>Actinopterygii</taxon>
        <taxon>Neopterygii</taxon>
        <taxon>Teleostei</taxon>
        <taxon>Neoteleostei</taxon>
        <taxon>Acanthomorphata</taxon>
        <taxon>Eupercaria</taxon>
        <taxon>Centrarchiformes</taxon>
        <taxon>Terapontoidei</taxon>
        <taxon>Terapontidae</taxon>
        <taxon>Scortum</taxon>
    </lineage>
</organism>
<comment type="caution">
    <text evidence="1">The sequence shown here is derived from an EMBL/GenBank/DDBJ whole genome shotgun (WGS) entry which is preliminary data.</text>
</comment>
<gene>
    <name evidence="1" type="ORF">L3Q82_003702</name>
</gene>
<evidence type="ECO:0000313" key="1">
    <source>
        <dbReference type="EMBL" id="KAI3375581.1"/>
    </source>
</evidence>
<proteinExistence type="predicted"/>
<protein>
    <submittedName>
        <fullName evidence="1">Uncharacterized protein</fullName>
    </submittedName>
</protein>
<dbReference type="EMBL" id="CM041532">
    <property type="protein sequence ID" value="KAI3375581.1"/>
    <property type="molecule type" value="Genomic_DNA"/>
</dbReference>
<name>A0ACB8X633_9TELE</name>
<evidence type="ECO:0000313" key="2">
    <source>
        <dbReference type="Proteomes" id="UP000831701"/>
    </source>
</evidence>
<keyword evidence="2" id="KW-1185">Reference proteome</keyword>
<reference evidence="1" key="1">
    <citation type="submission" date="2022-04" db="EMBL/GenBank/DDBJ databases">
        <title>Jade perch genome.</title>
        <authorList>
            <person name="Chao B."/>
        </authorList>
    </citation>
    <scope>NUCLEOTIDE SEQUENCE</scope>
    <source>
        <strain evidence="1">CB-2022</strain>
    </source>
</reference>
<accession>A0ACB8X633</accession>
<dbReference type="Proteomes" id="UP000831701">
    <property type="component" value="Chromosome 2"/>
</dbReference>
<sequence length="388" mass="42905">MESAQQLRISNAGLRLCSESTTSSTLTLNTGAPQGCVLSPLLYSLFHTVAPHSSNTIIRSADDTTVIRSFDHHDNERRAYREVRGQSPDILLQDNNLHLNVSKTKELIVDFRRRQREEHTPLSINGTTVERVSSFRLRRLNMDSRIPLQLLQVTHREGATGSLKIPTPSDTNWSACCHLESVWLKEILSFITEQVHPLLSGPAPTAADNQLTGGGVSPDQLSVCVVKKIQEITSVTHTLPVSYRPVSVSELLSRQHLACVSNLSWSTNQQRVWAKEAELSLPGHRALPRVNLLLIGCLREGRGGEWRLTDASGSVRCECLSPSPSWLNWPVFLPHWNYIPHDAREQDQDEAGGHVELIGSPVLLCHRSSAGIGSSSRGKGRGLAVQWA</sequence>